<dbReference type="InterPro" id="IPR036388">
    <property type="entry name" value="WH-like_DNA-bd_sf"/>
</dbReference>
<accession>A0ABX1CAE1</accession>
<evidence type="ECO:0000256" key="3">
    <source>
        <dbReference type="ARBA" id="ARBA00023163"/>
    </source>
</evidence>
<dbReference type="InterPro" id="IPR000792">
    <property type="entry name" value="Tscrpt_reg_LuxR_C"/>
</dbReference>
<name>A0ABX1CAE1_9ACTN</name>
<feature type="region of interest" description="Disordered" evidence="4">
    <location>
        <begin position="52"/>
        <end position="99"/>
    </location>
</feature>
<keyword evidence="7" id="KW-1185">Reference proteome</keyword>
<dbReference type="PANTHER" id="PTHR44688:SF16">
    <property type="entry name" value="DNA-BINDING TRANSCRIPTIONAL ACTIVATOR DEVR_DOSR"/>
    <property type="match status" value="1"/>
</dbReference>
<evidence type="ECO:0000256" key="2">
    <source>
        <dbReference type="ARBA" id="ARBA00023125"/>
    </source>
</evidence>
<proteinExistence type="predicted"/>
<feature type="compositionally biased region" description="Low complexity" evidence="4">
    <location>
        <begin position="60"/>
        <end position="74"/>
    </location>
</feature>
<feature type="compositionally biased region" description="Low complexity" evidence="4">
    <location>
        <begin position="90"/>
        <end position="99"/>
    </location>
</feature>
<dbReference type="Pfam" id="PF00196">
    <property type="entry name" value="GerE"/>
    <property type="match status" value="1"/>
</dbReference>
<dbReference type="PRINTS" id="PR00038">
    <property type="entry name" value="HTHLUXR"/>
</dbReference>
<evidence type="ECO:0000313" key="6">
    <source>
        <dbReference type="EMBL" id="NJQ14878.1"/>
    </source>
</evidence>
<dbReference type="CDD" id="cd06170">
    <property type="entry name" value="LuxR_C_like"/>
    <property type="match status" value="1"/>
</dbReference>
<dbReference type="Gene3D" id="1.10.10.10">
    <property type="entry name" value="Winged helix-like DNA-binding domain superfamily/Winged helix DNA-binding domain"/>
    <property type="match status" value="1"/>
</dbReference>
<sequence>MVRDRVLLYGGVWAEGQGDTLIVEVDGLAALRRVLSLDPYARRGVVLGVRTRRLGDAPDRSPGGPSGRPSPGDAEPGSTESGGGAPRAMRSVGARSGATASARGGVATLEAVVPAAPSAAEHERLSAHEARIARMMLDGMTNRQMASALGVSARAVEQHITRIYRKLAIARRAQLAVALHGLPAA</sequence>
<keyword evidence="2" id="KW-0238">DNA-binding</keyword>
<evidence type="ECO:0000259" key="5">
    <source>
        <dbReference type="PROSITE" id="PS50043"/>
    </source>
</evidence>
<dbReference type="SMART" id="SM00421">
    <property type="entry name" value="HTH_LUXR"/>
    <property type="match status" value="1"/>
</dbReference>
<dbReference type="SUPFAM" id="SSF46894">
    <property type="entry name" value="C-terminal effector domain of the bipartite response regulators"/>
    <property type="match status" value="1"/>
</dbReference>
<keyword evidence="3" id="KW-0804">Transcription</keyword>
<evidence type="ECO:0000256" key="4">
    <source>
        <dbReference type="SAM" id="MobiDB-lite"/>
    </source>
</evidence>
<evidence type="ECO:0000256" key="1">
    <source>
        <dbReference type="ARBA" id="ARBA00023015"/>
    </source>
</evidence>
<dbReference type="Proteomes" id="UP000727056">
    <property type="component" value="Unassembled WGS sequence"/>
</dbReference>
<gene>
    <name evidence="6" type="ORF">HCN52_07955</name>
</gene>
<dbReference type="PROSITE" id="PS50043">
    <property type="entry name" value="HTH_LUXR_2"/>
    <property type="match status" value="1"/>
</dbReference>
<comment type="caution">
    <text evidence="6">The sequence shown here is derived from an EMBL/GenBank/DDBJ whole genome shotgun (WGS) entry which is preliminary data.</text>
</comment>
<feature type="domain" description="HTH luxR-type" evidence="5">
    <location>
        <begin position="118"/>
        <end position="183"/>
    </location>
</feature>
<organism evidence="6 7">
    <name type="scientific">Streptomyces bohaiensis</name>
    <dbReference type="NCBI Taxonomy" id="1431344"/>
    <lineage>
        <taxon>Bacteria</taxon>
        <taxon>Bacillati</taxon>
        <taxon>Actinomycetota</taxon>
        <taxon>Actinomycetes</taxon>
        <taxon>Kitasatosporales</taxon>
        <taxon>Streptomycetaceae</taxon>
        <taxon>Streptomyces</taxon>
    </lineage>
</organism>
<keyword evidence="1" id="KW-0805">Transcription regulation</keyword>
<reference evidence="6 7" key="1">
    <citation type="submission" date="2020-03" db="EMBL/GenBank/DDBJ databases">
        <title>Draft genome of Streptomyces sp. ventii, isolated from the Axial Seamount in the Pacific Ocean, and resequencing of the two type strains Streptomyces lonarensis strain NCL 716 and Streptomyces bohaiensis strain 11A07.</title>
        <authorList>
            <person name="Loughran R.M."/>
            <person name="Pfannmuller K.M."/>
            <person name="Wasson B.J."/>
            <person name="Deadmond M.C."/>
            <person name="Paddock B.E."/>
            <person name="Koyack M.J."/>
            <person name="Gallegos D.A."/>
            <person name="Mitchell E.A."/>
            <person name="Ushijima B."/>
            <person name="Saw J.H."/>
            <person name="Mcphail K.L."/>
            <person name="Videau P."/>
        </authorList>
    </citation>
    <scope>NUCLEOTIDE SEQUENCE [LARGE SCALE GENOMIC DNA]</scope>
    <source>
        <strain evidence="6 7">11A07</strain>
    </source>
</reference>
<dbReference type="InterPro" id="IPR016032">
    <property type="entry name" value="Sig_transdc_resp-reg_C-effctor"/>
</dbReference>
<dbReference type="PANTHER" id="PTHR44688">
    <property type="entry name" value="DNA-BINDING TRANSCRIPTIONAL ACTIVATOR DEVR_DOSR"/>
    <property type="match status" value="1"/>
</dbReference>
<evidence type="ECO:0000313" key="7">
    <source>
        <dbReference type="Proteomes" id="UP000727056"/>
    </source>
</evidence>
<protein>
    <submittedName>
        <fullName evidence="6">Helix-turn-helix transcriptional regulator</fullName>
    </submittedName>
</protein>
<dbReference type="EMBL" id="JAAVJC010000042">
    <property type="protein sequence ID" value="NJQ14878.1"/>
    <property type="molecule type" value="Genomic_DNA"/>
</dbReference>